<evidence type="ECO:0000256" key="1">
    <source>
        <dbReference type="RuleBase" id="RU000408"/>
    </source>
</evidence>
<dbReference type="CDD" id="cd04458">
    <property type="entry name" value="CSP_CDS"/>
    <property type="match status" value="1"/>
</dbReference>
<dbReference type="SUPFAM" id="SSF50249">
    <property type="entry name" value="Nucleic acid-binding proteins"/>
    <property type="match status" value="1"/>
</dbReference>
<gene>
    <name evidence="3" type="ORF">HORIV_13710</name>
</gene>
<organism evidence="3 4">
    <name type="scientific">Vreelandella olivaria</name>
    <dbReference type="NCBI Taxonomy" id="390919"/>
    <lineage>
        <taxon>Bacteria</taxon>
        <taxon>Pseudomonadati</taxon>
        <taxon>Pseudomonadota</taxon>
        <taxon>Gammaproteobacteria</taxon>
        <taxon>Oceanospirillales</taxon>
        <taxon>Halomonadaceae</taxon>
        <taxon>Vreelandella</taxon>
    </lineage>
</organism>
<evidence type="ECO:0000259" key="2">
    <source>
        <dbReference type="PROSITE" id="PS51857"/>
    </source>
</evidence>
<dbReference type="InterPro" id="IPR011129">
    <property type="entry name" value="CSD"/>
</dbReference>
<dbReference type="PRINTS" id="PR00050">
    <property type="entry name" value="COLDSHOCK"/>
</dbReference>
<protein>
    <submittedName>
        <fullName evidence="3">Cold-shock protein</fullName>
    </submittedName>
</protein>
<dbReference type="EMBL" id="AP019416">
    <property type="protein sequence ID" value="BBI48950.1"/>
    <property type="molecule type" value="Genomic_DNA"/>
</dbReference>
<dbReference type="Proteomes" id="UP000289555">
    <property type="component" value="Chromosome"/>
</dbReference>
<dbReference type="PROSITE" id="PS00352">
    <property type="entry name" value="CSD_1"/>
    <property type="match status" value="1"/>
</dbReference>
<evidence type="ECO:0000313" key="3">
    <source>
        <dbReference type="EMBL" id="BBI48950.1"/>
    </source>
</evidence>
<accession>A0ABM7GEI0</accession>
<sequence>MSTGTVKWFNDTKGFGFIAPSDGGDDLFAHFSEIQADGFKTLQEGANVSLTLPRVRKAFRLQTSSKFPKPRFFKTKSLRHST</sequence>
<name>A0ABM7GEI0_9GAMM</name>
<dbReference type="PANTHER" id="PTHR46565:SF20">
    <property type="entry name" value="COLD SHOCK DOMAIN-CONTAINING PROTEIN 4"/>
    <property type="match status" value="1"/>
</dbReference>
<dbReference type="InterPro" id="IPR002059">
    <property type="entry name" value="CSP_DNA-bd"/>
</dbReference>
<dbReference type="PROSITE" id="PS51857">
    <property type="entry name" value="CSD_2"/>
    <property type="match status" value="1"/>
</dbReference>
<evidence type="ECO:0000313" key="4">
    <source>
        <dbReference type="Proteomes" id="UP000289555"/>
    </source>
</evidence>
<dbReference type="InterPro" id="IPR019844">
    <property type="entry name" value="CSD_CS"/>
</dbReference>
<dbReference type="InterPro" id="IPR012340">
    <property type="entry name" value="NA-bd_OB-fold"/>
</dbReference>
<keyword evidence="4" id="KW-1185">Reference proteome</keyword>
<comment type="subcellular location">
    <subcellularLocation>
        <location evidence="1">Cytoplasm</location>
    </subcellularLocation>
</comment>
<proteinExistence type="predicted"/>
<feature type="domain" description="CSD" evidence="2">
    <location>
        <begin position="1"/>
        <end position="63"/>
    </location>
</feature>
<dbReference type="SMART" id="SM00357">
    <property type="entry name" value="CSP"/>
    <property type="match status" value="1"/>
</dbReference>
<dbReference type="Pfam" id="PF00313">
    <property type="entry name" value="CSD"/>
    <property type="match status" value="1"/>
</dbReference>
<dbReference type="PANTHER" id="PTHR46565">
    <property type="entry name" value="COLD SHOCK DOMAIN PROTEIN 2"/>
    <property type="match status" value="1"/>
</dbReference>
<dbReference type="Gene3D" id="2.40.50.140">
    <property type="entry name" value="Nucleic acid-binding proteins"/>
    <property type="match status" value="1"/>
</dbReference>
<reference evidence="4" key="1">
    <citation type="journal article" date="2019" name="Microbiol. Resour. Announc.">
        <title>Complete Genome Sequence of Halomonas olivaria, a Moderately Halophilic Bacterium Isolated from Olive Processing Effluents, Obtained by Nanopore Sequencing.</title>
        <authorList>
            <person name="Nagata S."/>
            <person name="Ii K.M."/>
            <person name="Tsukimi T."/>
            <person name="Miura M.C."/>
            <person name="Galipon J."/>
            <person name="Arakawa K."/>
        </authorList>
    </citation>
    <scope>NUCLEOTIDE SEQUENCE [LARGE SCALE GENOMIC DNA]</scope>
    <source>
        <strain evidence="4">TYRC17</strain>
    </source>
</reference>